<name>A0A8T3BGZ1_DENNO</name>
<feature type="transmembrane region" description="Helical" evidence="1">
    <location>
        <begin position="42"/>
        <end position="70"/>
    </location>
</feature>
<dbReference type="SMR" id="A0A8T3BGZ1"/>
<keyword evidence="3" id="KW-1185">Reference proteome</keyword>
<keyword evidence="1" id="KW-0472">Membrane</keyword>
<keyword evidence="1" id="KW-0812">Transmembrane</keyword>
<reference evidence="2" key="1">
    <citation type="journal article" date="2022" name="Front. Genet.">
        <title>Chromosome-Scale Assembly of the Dendrobium nobile Genome Provides Insights Into the Molecular Mechanism of the Biosynthesis of the Medicinal Active Ingredient of Dendrobium.</title>
        <authorList>
            <person name="Xu Q."/>
            <person name="Niu S.-C."/>
            <person name="Li K.-L."/>
            <person name="Zheng P.-J."/>
            <person name="Zhang X.-J."/>
            <person name="Jia Y."/>
            <person name="Liu Y."/>
            <person name="Niu Y.-X."/>
            <person name="Yu L.-H."/>
            <person name="Chen D.-F."/>
            <person name="Zhang G.-Q."/>
        </authorList>
    </citation>
    <scope>NUCLEOTIDE SEQUENCE</scope>
    <source>
        <tissue evidence="2">Leaf</tissue>
    </source>
</reference>
<proteinExistence type="predicted"/>
<evidence type="ECO:0000313" key="3">
    <source>
        <dbReference type="Proteomes" id="UP000829196"/>
    </source>
</evidence>
<protein>
    <recommendedName>
        <fullName evidence="4">Transmembrane protein</fullName>
    </recommendedName>
</protein>
<dbReference type="Proteomes" id="UP000829196">
    <property type="component" value="Unassembled WGS sequence"/>
</dbReference>
<accession>A0A8T3BGZ1</accession>
<dbReference type="EMBL" id="JAGYWB010000009">
    <property type="protein sequence ID" value="KAI0510328.1"/>
    <property type="molecule type" value="Genomic_DNA"/>
</dbReference>
<comment type="caution">
    <text evidence="2">The sequence shown here is derived from an EMBL/GenBank/DDBJ whole genome shotgun (WGS) entry which is preliminary data.</text>
</comment>
<gene>
    <name evidence="2" type="ORF">KFK09_010929</name>
</gene>
<evidence type="ECO:0000313" key="2">
    <source>
        <dbReference type="EMBL" id="KAI0510328.1"/>
    </source>
</evidence>
<dbReference type="AlphaFoldDB" id="A0A8T3BGZ1"/>
<evidence type="ECO:0000256" key="1">
    <source>
        <dbReference type="SAM" id="Phobius"/>
    </source>
</evidence>
<organism evidence="2 3">
    <name type="scientific">Dendrobium nobile</name>
    <name type="common">Orchid</name>
    <dbReference type="NCBI Taxonomy" id="94219"/>
    <lineage>
        <taxon>Eukaryota</taxon>
        <taxon>Viridiplantae</taxon>
        <taxon>Streptophyta</taxon>
        <taxon>Embryophyta</taxon>
        <taxon>Tracheophyta</taxon>
        <taxon>Spermatophyta</taxon>
        <taxon>Magnoliopsida</taxon>
        <taxon>Liliopsida</taxon>
        <taxon>Asparagales</taxon>
        <taxon>Orchidaceae</taxon>
        <taxon>Epidendroideae</taxon>
        <taxon>Malaxideae</taxon>
        <taxon>Dendrobiinae</taxon>
        <taxon>Dendrobium</taxon>
    </lineage>
</organism>
<evidence type="ECO:0008006" key="4">
    <source>
        <dbReference type="Google" id="ProtNLM"/>
    </source>
</evidence>
<keyword evidence="1" id="KW-1133">Transmembrane helix</keyword>
<sequence>MNGFDRTLRFVGNYGYYGGLRREPRGSRSRRRKSDLYGGDSIFSSLLSLIVASLRTTCFSWLLVLLLLVLSLFPRSEAEMEWVDL</sequence>